<dbReference type="Gene3D" id="1.25.40.20">
    <property type="entry name" value="Ankyrin repeat-containing domain"/>
    <property type="match status" value="3"/>
</dbReference>
<dbReference type="OrthoDB" id="1847170at2759"/>
<gene>
    <name evidence="11" type="primary">LOC115755448</name>
</gene>
<dbReference type="GeneID" id="115755448"/>
<name>A0A8B8QUJ3_9MYRT</name>
<keyword evidence="4 8" id="KW-1133">Transmembrane helix</keyword>
<dbReference type="PANTHER" id="PTHR24186">
    <property type="entry name" value="PROTEIN PHOSPHATASE 1 REGULATORY SUBUNIT"/>
    <property type="match status" value="1"/>
</dbReference>
<dbReference type="PANTHER" id="PTHR24186:SF50">
    <property type="entry name" value="ANKYRIN REPEAT-CONTAINING PROTEIN ITN1-LIKE ISOFORM X1"/>
    <property type="match status" value="1"/>
</dbReference>
<dbReference type="Pfam" id="PF12796">
    <property type="entry name" value="Ank_2"/>
    <property type="match status" value="2"/>
</dbReference>
<dbReference type="SUPFAM" id="SSF48403">
    <property type="entry name" value="Ankyrin repeat"/>
    <property type="match status" value="1"/>
</dbReference>
<dbReference type="AlphaFoldDB" id="A0A8B8QUJ3"/>
<sequence length="600" mass="66506">MHPKVYEAAKSGDFDSLNAIISGNGEDLFHLTTPKGNNILHVAAQHKQVHFIELLLQCPSGPSLLWQGNYRGDTPLHLAAKVGSCRAVLVFTDLAKSLRWVVENGQVDACKELLRKQNLHKDTALHCALKGRHHYWVVKLLIEEDPQLCDITNAADESPLYLAASRGFPYTAELMLGAFSLSSSHKGPKGLTALHAAVYWSSTWWPKFLEKRPEVIREGDDLGWTPLHYFASWDNVEAVGLLLQHDASVAYIADKEGQSALHVAAFLGKVNAIDELIRSCPDAGDIMNDKGQTALHAAVIGGRVNVVKYILGTPDLEDLVNEQDADGNTALHLAVLHKQYNIIYKLARDKRVDRLATNKDHSTAIEIFDSHKEVGYRAEKVRHVLNGSRGILGSQSYAIEYAKKRLHKQVVEIQAFVGQPAVTITAVGSNTSRRETFDLSKRKIVELELLVAVLIATVTFAVAFTVPGGYNDDGMAILAGRAAFKAFMISNTTAFGFSILALFLLYDTSFFSDHQQRRYTGIAKLCTYVGIVGMVLAFACGMHVVSTRTTWLGIFPYVMIGCLVTMYNIGAFLDPEVPIWWLRWSPREKVRTLLFDYGIL</sequence>
<feature type="domain" description="PGG" evidence="9">
    <location>
        <begin position="445"/>
        <end position="545"/>
    </location>
</feature>
<dbReference type="InterPro" id="IPR036770">
    <property type="entry name" value="Ankyrin_rpt-contain_sf"/>
</dbReference>
<feature type="transmembrane region" description="Helical" evidence="8">
    <location>
        <begin position="525"/>
        <end position="545"/>
    </location>
</feature>
<dbReference type="Pfam" id="PF13962">
    <property type="entry name" value="PGG"/>
    <property type="match status" value="1"/>
</dbReference>
<evidence type="ECO:0000256" key="4">
    <source>
        <dbReference type="ARBA" id="ARBA00022989"/>
    </source>
</evidence>
<proteinExistence type="predicted"/>
<feature type="repeat" description="ANK" evidence="7">
    <location>
        <begin position="222"/>
        <end position="254"/>
    </location>
</feature>
<evidence type="ECO:0000256" key="5">
    <source>
        <dbReference type="ARBA" id="ARBA00023043"/>
    </source>
</evidence>
<accession>A0A8B8QUJ3</accession>
<evidence type="ECO:0000256" key="8">
    <source>
        <dbReference type="SAM" id="Phobius"/>
    </source>
</evidence>
<evidence type="ECO:0000313" key="11">
    <source>
        <dbReference type="RefSeq" id="XP_030550715.1"/>
    </source>
</evidence>
<feature type="repeat" description="ANK" evidence="7">
    <location>
        <begin position="290"/>
        <end position="311"/>
    </location>
</feature>
<dbReference type="GO" id="GO:0005886">
    <property type="term" value="C:plasma membrane"/>
    <property type="evidence" value="ECO:0007669"/>
    <property type="project" value="TreeGrafter"/>
</dbReference>
<evidence type="ECO:0000256" key="2">
    <source>
        <dbReference type="ARBA" id="ARBA00022692"/>
    </source>
</evidence>
<dbReference type="SMART" id="SM00248">
    <property type="entry name" value="ANK"/>
    <property type="match status" value="8"/>
</dbReference>
<keyword evidence="2 8" id="KW-0812">Transmembrane</keyword>
<protein>
    <submittedName>
        <fullName evidence="11">Ankyrin repeat-containing protein At5g02620-like</fullName>
    </submittedName>
</protein>
<reference evidence="11" key="1">
    <citation type="submission" date="2025-08" db="UniProtKB">
        <authorList>
            <consortium name="RefSeq"/>
        </authorList>
    </citation>
    <scope>IDENTIFICATION</scope>
    <source>
        <tissue evidence="11">Leaf</tissue>
    </source>
</reference>
<comment type="subcellular location">
    <subcellularLocation>
        <location evidence="1">Membrane</location>
        <topology evidence="1">Multi-pass membrane protein</topology>
    </subcellularLocation>
</comment>
<dbReference type="InterPro" id="IPR002110">
    <property type="entry name" value="Ankyrin_rpt"/>
</dbReference>
<keyword evidence="10" id="KW-1185">Reference proteome</keyword>
<dbReference type="RefSeq" id="XP_030550715.1">
    <property type="nucleotide sequence ID" value="XM_030694855.2"/>
</dbReference>
<evidence type="ECO:0000259" key="9">
    <source>
        <dbReference type="Pfam" id="PF13962"/>
    </source>
</evidence>
<organism evidence="10 11">
    <name type="scientific">Rhodamnia argentea</name>
    <dbReference type="NCBI Taxonomy" id="178133"/>
    <lineage>
        <taxon>Eukaryota</taxon>
        <taxon>Viridiplantae</taxon>
        <taxon>Streptophyta</taxon>
        <taxon>Embryophyta</taxon>
        <taxon>Tracheophyta</taxon>
        <taxon>Spermatophyta</taxon>
        <taxon>Magnoliopsida</taxon>
        <taxon>eudicotyledons</taxon>
        <taxon>Gunneridae</taxon>
        <taxon>Pentapetalae</taxon>
        <taxon>rosids</taxon>
        <taxon>malvids</taxon>
        <taxon>Myrtales</taxon>
        <taxon>Myrtaceae</taxon>
        <taxon>Myrtoideae</taxon>
        <taxon>Myrteae</taxon>
        <taxon>Australasian group</taxon>
        <taxon>Rhodamnia</taxon>
    </lineage>
</organism>
<evidence type="ECO:0000256" key="7">
    <source>
        <dbReference type="PROSITE-ProRule" id="PRU00023"/>
    </source>
</evidence>
<dbReference type="InterPro" id="IPR026961">
    <property type="entry name" value="PGG_dom"/>
</dbReference>
<dbReference type="Proteomes" id="UP000827889">
    <property type="component" value="Chromosome 9"/>
</dbReference>
<feature type="transmembrane region" description="Helical" evidence="8">
    <location>
        <begin position="551"/>
        <end position="573"/>
    </location>
</feature>
<dbReference type="PROSITE" id="PS50088">
    <property type="entry name" value="ANK_REPEAT"/>
    <property type="match status" value="2"/>
</dbReference>
<feature type="transmembrane region" description="Helical" evidence="8">
    <location>
        <begin position="449"/>
        <end position="470"/>
    </location>
</feature>
<evidence type="ECO:0000256" key="6">
    <source>
        <dbReference type="ARBA" id="ARBA00023136"/>
    </source>
</evidence>
<dbReference type="KEGG" id="rarg:115755448"/>
<dbReference type="Pfam" id="PF00023">
    <property type="entry name" value="Ank"/>
    <property type="match status" value="1"/>
</dbReference>
<keyword evidence="6 8" id="KW-0472">Membrane</keyword>
<keyword evidence="5 7" id="KW-0040">ANK repeat</keyword>
<evidence type="ECO:0000313" key="10">
    <source>
        <dbReference type="Proteomes" id="UP000827889"/>
    </source>
</evidence>
<evidence type="ECO:0000256" key="3">
    <source>
        <dbReference type="ARBA" id="ARBA00022737"/>
    </source>
</evidence>
<feature type="transmembrane region" description="Helical" evidence="8">
    <location>
        <begin position="482"/>
        <end position="505"/>
    </location>
</feature>
<keyword evidence="3" id="KW-0677">Repeat</keyword>
<dbReference type="PROSITE" id="PS50297">
    <property type="entry name" value="ANK_REP_REGION"/>
    <property type="match status" value="2"/>
</dbReference>
<evidence type="ECO:0000256" key="1">
    <source>
        <dbReference type="ARBA" id="ARBA00004141"/>
    </source>
</evidence>